<feature type="transmembrane region" description="Helical" evidence="1">
    <location>
        <begin position="20"/>
        <end position="39"/>
    </location>
</feature>
<protein>
    <recommendedName>
        <fullName evidence="3">PH domain-containing protein</fullName>
    </recommendedName>
</protein>
<proteinExistence type="predicted"/>
<sequence length="141" mass="15503">MAPAELPALGWRSLPLVDDFPKSLLLVCAVVGICVAVGLSFGHLGYVLLAVAFLMVSLARYFLPTRFDLDDAGATARFLGQSRRMLWSQVGRVSVQKSGVFLSPFDRPSRLDSFRGVLLRFAGNAEKVVSFVEHQMARDDE</sequence>
<accession>A0A0F9SWQ7</accession>
<feature type="transmembrane region" description="Helical" evidence="1">
    <location>
        <begin position="46"/>
        <end position="63"/>
    </location>
</feature>
<keyword evidence="1" id="KW-1133">Transmembrane helix</keyword>
<gene>
    <name evidence="2" type="ORF">LCGC14_0402210</name>
</gene>
<reference evidence="2" key="1">
    <citation type="journal article" date="2015" name="Nature">
        <title>Complex archaea that bridge the gap between prokaryotes and eukaryotes.</title>
        <authorList>
            <person name="Spang A."/>
            <person name="Saw J.H."/>
            <person name="Jorgensen S.L."/>
            <person name="Zaremba-Niedzwiedzka K."/>
            <person name="Martijn J."/>
            <person name="Lind A.E."/>
            <person name="van Eijk R."/>
            <person name="Schleper C."/>
            <person name="Guy L."/>
            <person name="Ettema T.J."/>
        </authorList>
    </citation>
    <scope>NUCLEOTIDE SEQUENCE</scope>
</reference>
<evidence type="ECO:0000313" key="2">
    <source>
        <dbReference type="EMBL" id="KKN73325.1"/>
    </source>
</evidence>
<organism evidence="2">
    <name type="scientific">marine sediment metagenome</name>
    <dbReference type="NCBI Taxonomy" id="412755"/>
    <lineage>
        <taxon>unclassified sequences</taxon>
        <taxon>metagenomes</taxon>
        <taxon>ecological metagenomes</taxon>
    </lineage>
</organism>
<keyword evidence="1" id="KW-0472">Membrane</keyword>
<evidence type="ECO:0008006" key="3">
    <source>
        <dbReference type="Google" id="ProtNLM"/>
    </source>
</evidence>
<dbReference type="AlphaFoldDB" id="A0A0F9SWQ7"/>
<dbReference type="EMBL" id="LAZR01000346">
    <property type="protein sequence ID" value="KKN73325.1"/>
    <property type="molecule type" value="Genomic_DNA"/>
</dbReference>
<comment type="caution">
    <text evidence="2">The sequence shown here is derived from an EMBL/GenBank/DDBJ whole genome shotgun (WGS) entry which is preliminary data.</text>
</comment>
<evidence type="ECO:0000256" key="1">
    <source>
        <dbReference type="SAM" id="Phobius"/>
    </source>
</evidence>
<keyword evidence="1" id="KW-0812">Transmembrane</keyword>
<name>A0A0F9SWQ7_9ZZZZ</name>